<evidence type="ECO:0000256" key="5">
    <source>
        <dbReference type="ARBA" id="ARBA00023237"/>
    </source>
</evidence>
<keyword evidence="3" id="KW-0732">Signal</keyword>
<keyword evidence="5" id="KW-0998">Cell outer membrane</keyword>
<gene>
    <name evidence="8" type="ORF">GQF63_13870</name>
</gene>
<dbReference type="InterPro" id="IPR033985">
    <property type="entry name" value="SusD-like_N"/>
</dbReference>
<dbReference type="EMBL" id="WSQA01000011">
    <property type="protein sequence ID" value="MVZ63119.1"/>
    <property type="molecule type" value="Genomic_DNA"/>
</dbReference>
<name>A0A6N8L271_9SPHI</name>
<keyword evidence="4" id="KW-0472">Membrane</keyword>
<dbReference type="InterPro" id="IPR012944">
    <property type="entry name" value="SusD_RagB_dom"/>
</dbReference>
<dbReference type="InterPro" id="IPR011990">
    <property type="entry name" value="TPR-like_helical_dom_sf"/>
</dbReference>
<proteinExistence type="inferred from homology"/>
<evidence type="ECO:0000313" key="9">
    <source>
        <dbReference type="Proteomes" id="UP000435036"/>
    </source>
</evidence>
<comment type="subcellular location">
    <subcellularLocation>
        <location evidence="1">Cell outer membrane</location>
    </subcellularLocation>
</comment>
<evidence type="ECO:0000313" key="8">
    <source>
        <dbReference type="EMBL" id="MVZ63119.1"/>
    </source>
</evidence>
<protein>
    <submittedName>
        <fullName evidence="8">RagB/SusD family nutrient uptake outer membrane protein</fullName>
    </submittedName>
</protein>
<keyword evidence="9" id="KW-1185">Reference proteome</keyword>
<feature type="domain" description="SusD-like N-terminal" evidence="7">
    <location>
        <begin position="20"/>
        <end position="223"/>
    </location>
</feature>
<dbReference type="Gene3D" id="1.25.40.390">
    <property type="match status" value="1"/>
</dbReference>
<feature type="domain" description="RagB/SusD" evidence="6">
    <location>
        <begin position="332"/>
        <end position="447"/>
    </location>
</feature>
<dbReference type="PROSITE" id="PS51257">
    <property type="entry name" value="PROKAR_LIPOPROTEIN"/>
    <property type="match status" value="1"/>
</dbReference>
<evidence type="ECO:0000259" key="6">
    <source>
        <dbReference type="Pfam" id="PF07980"/>
    </source>
</evidence>
<accession>A0A6N8L271</accession>
<evidence type="ECO:0000259" key="7">
    <source>
        <dbReference type="Pfam" id="PF14322"/>
    </source>
</evidence>
<dbReference type="GO" id="GO:0009279">
    <property type="term" value="C:cell outer membrane"/>
    <property type="evidence" value="ECO:0007669"/>
    <property type="project" value="UniProtKB-SubCell"/>
</dbReference>
<evidence type="ECO:0000256" key="1">
    <source>
        <dbReference type="ARBA" id="ARBA00004442"/>
    </source>
</evidence>
<evidence type="ECO:0000256" key="2">
    <source>
        <dbReference type="ARBA" id="ARBA00006275"/>
    </source>
</evidence>
<organism evidence="8 9">
    <name type="scientific">Sphingobacterium humi</name>
    <dbReference type="NCBI Taxonomy" id="1796905"/>
    <lineage>
        <taxon>Bacteria</taxon>
        <taxon>Pseudomonadati</taxon>
        <taxon>Bacteroidota</taxon>
        <taxon>Sphingobacteriia</taxon>
        <taxon>Sphingobacteriales</taxon>
        <taxon>Sphingobacteriaceae</taxon>
        <taxon>Sphingobacterium</taxon>
    </lineage>
</organism>
<comment type="similarity">
    <text evidence="2">Belongs to the SusD family.</text>
</comment>
<dbReference type="AlphaFoldDB" id="A0A6N8L271"/>
<dbReference type="Pfam" id="PF07980">
    <property type="entry name" value="SusD_RagB"/>
    <property type="match status" value="1"/>
</dbReference>
<dbReference type="OrthoDB" id="653598at2"/>
<dbReference type="Pfam" id="PF14322">
    <property type="entry name" value="SusD-like_3"/>
    <property type="match status" value="1"/>
</dbReference>
<dbReference type="Proteomes" id="UP000435036">
    <property type="component" value="Unassembled WGS sequence"/>
</dbReference>
<sequence length="458" mass="52535">MRYYLIHLFFAIMALTGCKKFLDEKPDLNRVQPSRAEDLYALLDNAMEINGKFTGFIEMGCDDYTLNASAYSELSTFYQDVYIWKPDLIYTVADITLQWLNAYTPIMTANVVEESLDRLDHISETDRKLLKGRALFVKGLAYSVLAQTFAEPFNAKSENLGKGIVWRNSSDPNEKSIRLNVGQSYERIIALLEEAAQLLPESASDSTKPSKEACYALLSRIYLWMQDYERSLYYSELALALNNHLIDYSKVDGSPLFPFTAMNEETLYFAYCNGSMTTLQNTADVSEELYDSYEEDDLRKTLYFYEKSPGQIGFRGHYMGMDFGSFVGPTVAELYLIKAECQVRLGNTDQGMVTMGILLENRWRKKADGASSLDLPSFSIGEDALRYILKERRKELVFRGARWADLRRLNLDERFAITIERSIDMDGKAVKYTLPPNDRRYTYPIPKEVEEKLGSNEK</sequence>
<reference evidence="8 9" key="1">
    <citation type="submission" date="2019-12" db="EMBL/GenBank/DDBJ databases">
        <authorList>
            <person name="Dong K."/>
        </authorList>
    </citation>
    <scope>NUCLEOTIDE SEQUENCE [LARGE SCALE GENOMIC DNA]</scope>
    <source>
        <strain evidence="8 9">JCM 31225</strain>
    </source>
</reference>
<comment type="caution">
    <text evidence="8">The sequence shown here is derived from an EMBL/GenBank/DDBJ whole genome shotgun (WGS) entry which is preliminary data.</text>
</comment>
<evidence type="ECO:0000256" key="4">
    <source>
        <dbReference type="ARBA" id="ARBA00023136"/>
    </source>
</evidence>
<evidence type="ECO:0000256" key="3">
    <source>
        <dbReference type="ARBA" id="ARBA00022729"/>
    </source>
</evidence>
<dbReference type="SUPFAM" id="SSF48452">
    <property type="entry name" value="TPR-like"/>
    <property type="match status" value="1"/>
</dbReference>